<feature type="transmembrane region" description="Helical" evidence="6">
    <location>
        <begin position="144"/>
        <end position="169"/>
    </location>
</feature>
<evidence type="ECO:0000259" key="7">
    <source>
        <dbReference type="Pfam" id="PF02687"/>
    </source>
</evidence>
<accession>A0A544QT79</accession>
<feature type="transmembrane region" description="Helical" evidence="6">
    <location>
        <begin position="233"/>
        <end position="256"/>
    </location>
</feature>
<dbReference type="Proteomes" id="UP000317863">
    <property type="component" value="Unassembled WGS sequence"/>
</dbReference>
<dbReference type="Pfam" id="PF02687">
    <property type="entry name" value="FtsX"/>
    <property type="match status" value="1"/>
</dbReference>
<keyword evidence="5 6" id="KW-0472">Membrane</keyword>
<comment type="subcellular location">
    <subcellularLocation>
        <location evidence="1">Cell membrane</location>
        <topology evidence="1">Multi-pass membrane protein</topology>
    </subcellularLocation>
</comment>
<feature type="transmembrane region" description="Helical" evidence="6">
    <location>
        <begin position="572"/>
        <end position="595"/>
    </location>
</feature>
<feature type="transmembrane region" description="Helical" evidence="6">
    <location>
        <begin position="667"/>
        <end position="686"/>
    </location>
</feature>
<feature type="transmembrane region" description="Helical" evidence="6">
    <location>
        <begin position="287"/>
        <end position="305"/>
    </location>
</feature>
<dbReference type="InterPro" id="IPR003838">
    <property type="entry name" value="ABC3_permease_C"/>
</dbReference>
<comment type="caution">
    <text evidence="8">The sequence shown here is derived from an EMBL/GenBank/DDBJ whole genome shotgun (WGS) entry which is preliminary data.</text>
</comment>
<sequence>MTMNNIMNKLRNNNKSYYLQLAFCISFAVSMITSFLAITQMPVVQSVFPEGGDSRKQLYLIFIISLIGCTIFCIYAGMLFLRYKNKEIGVMLALGALKKDIAKRLKKEFIMIILKCIFIGIIAGEIITYLIWTVFSQYIVNKDFTVFAISPIGIVGGFIFGVFIMTIIITMSYMNIRKSNIIDIINSQRRKEEIKKVSIKKLIIGISMSVIGLLLQFGTPSFFVYVLGRLAPAYTNIFILFTAIGIYIIVEFMVVYRKKGRNPKKYYKNLVSYGMTRFEGKQNVRNIFIVAFLLGIGIFSCSYISNASSSVIYSGNNTPYEFILNYPKDKDEVDRNDIDKTAEKYDIRIKDYDEIELIQLTASGYYRDYDDEQNGKAIEKYEKLFATSDFISESEYNRVTGKNIDISAGKYLKVITPDESENFFERFDDMDNVTNIYTNESVPLVYGGTEENYFISRNDTNRYILDDSDYSKLYSNSTKNMKIKQIIFNIDKSDKSYEFSSDLYRKFLDKADREMAVSTMYNDIDAEKSGNRDKYMKENYIELSPDNPELMDYWKWQPVFKIYNEKNFAQSVAVFFLVFSFIAVICMASSGIILYSRSISIASRNKYVFDDLRKIGANRKYINQCLKQQILKLFTVSSILGIIIGAGINIIMFIFNDNKISGAEIMAIKINTIISITVFMYMMLVYKFSFSKAKRIIEI</sequence>
<feature type="transmembrane region" description="Helical" evidence="6">
    <location>
        <begin position="21"/>
        <end position="38"/>
    </location>
</feature>
<feature type="transmembrane region" description="Helical" evidence="6">
    <location>
        <begin position="109"/>
        <end position="132"/>
    </location>
</feature>
<reference evidence="8 9" key="1">
    <citation type="submission" date="2019-02" db="EMBL/GenBank/DDBJ databases">
        <title>Peptostreptococcaceae bacterium ZHW00191 nov., a new bacterium isolated from the human gut.</title>
        <authorList>
            <person name="Zhou H.-W."/>
            <person name="Chen X.-J."/>
        </authorList>
    </citation>
    <scope>NUCLEOTIDE SEQUENCE [LARGE SCALE GENOMIC DNA]</scope>
    <source>
        <strain evidence="8 9">ZHW00191</strain>
    </source>
</reference>
<keyword evidence="2" id="KW-1003">Cell membrane</keyword>
<dbReference type="RefSeq" id="WP_142536658.1">
    <property type="nucleotide sequence ID" value="NZ_SGJB01000020.1"/>
</dbReference>
<keyword evidence="3 6" id="KW-0812">Transmembrane</keyword>
<evidence type="ECO:0000256" key="5">
    <source>
        <dbReference type="ARBA" id="ARBA00023136"/>
    </source>
</evidence>
<dbReference type="PANTHER" id="PTHR46795">
    <property type="entry name" value="ABC TRANSPORTER PERMEASE-RELATED-RELATED"/>
    <property type="match status" value="1"/>
</dbReference>
<evidence type="ECO:0000256" key="3">
    <source>
        <dbReference type="ARBA" id="ARBA00022692"/>
    </source>
</evidence>
<feature type="transmembrane region" description="Helical" evidence="6">
    <location>
        <begin position="58"/>
        <end position="81"/>
    </location>
</feature>
<evidence type="ECO:0000256" key="4">
    <source>
        <dbReference type="ARBA" id="ARBA00022989"/>
    </source>
</evidence>
<evidence type="ECO:0000256" key="6">
    <source>
        <dbReference type="SAM" id="Phobius"/>
    </source>
</evidence>
<evidence type="ECO:0000256" key="2">
    <source>
        <dbReference type="ARBA" id="ARBA00022475"/>
    </source>
</evidence>
<dbReference type="InterPro" id="IPR052536">
    <property type="entry name" value="ABC-4_Integral_Memb_Prot"/>
</dbReference>
<dbReference type="PANTHER" id="PTHR46795:SF3">
    <property type="entry name" value="ABC TRANSPORTER PERMEASE"/>
    <property type="match status" value="1"/>
</dbReference>
<keyword evidence="4 6" id="KW-1133">Transmembrane helix</keyword>
<feature type="domain" description="ABC3 transporter permease C-terminal" evidence="7">
    <location>
        <begin position="60"/>
        <end position="181"/>
    </location>
</feature>
<organism evidence="8 9">
    <name type="scientific">Peptacetobacter hominis</name>
    <dbReference type="NCBI Taxonomy" id="2743610"/>
    <lineage>
        <taxon>Bacteria</taxon>
        <taxon>Bacillati</taxon>
        <taxon>Bacillota</taxon>
        <taxon>Clostridia</taxon>
        <taxon>Peptostreptococcales</taxon>
        <taxon>Peptostreptococcaceae</taxon>
        <taxon>Peptacetobacter</taxon>
    </lineage>
</organism>
<evidence type="ECO:0000313" key="9">
    <source>
        <dbReference type="Proteomes" id="UP000317863"/>
    </source>
</evidence>
<dbReference type="OrthoDB" id="1838031at2"/>
<evidence type="ECO:0000313" key="8">
    <source>
        <dbReference type="EMBL" id="TQQ83898.1"/>
    </source>
</evidence>
<feature type="transmembrane region" description="Helical" evidence="6">
    <location>
        <begin position="630"/>
        <end position="655"/>
    </location>
</feature>
<gene>
    <name evidence="8" type="ORF">EXD82_09390</name>
</gene>
<dbReference type="GO" id="GO:0005886">
    <property type="term" value="C:plasma membrane"/>
    <property type="evidence" value="ECO:0007669"/>
    <property type="project" value="UniProtKB-SubCell"/>
</dbReference>
<protein>
    <submittedName>
        <fullName evidence="8">ABC transporter permease</fullName>
    </submittedName>
</protein>
<name>A0A544QT79_9FIRM</name>
<evidence type="ECO:0000256" key="1">
    <source>
        <dbReference type="ARBA" id="ARBA00004651"/>
    </source>
</evidence>
<feature type="transmembrane region" description="Helical" evidence="6">
    <location>
        <begin position="202"/>
        <end position="227"/>
    </location>
</feature>
<proteinExistence type="predicted"/>
<dbReference type="EMBL" id="SGJB01000020">
    <property type="protein sequence ID" value="TQQ83898.1"/>
    <property type="molecule type" value="Genomic_DNA"/>
</dbReference>
<dbReference type="AlphaFoldDB" id="A0A544QT79"/>
<keyword evidence="9" id="KW-1185">Reference proteome</keyword>